<dbReference type="Proteomes" id="UP000646386">
    <property type="component" value="Chromosome"/>
</dbReference>
<feature type="signal peptide" evidence="1">
    <location>
        <begin position="1"/>
        <end position="20"/>
    </location>
</feature>
<keyword evidence="1" id="KW-0732">Signal</keyword>
<sequence length="173" mass="19384">MLSRAIFVLCVLVMSGCSLRQNKTTANLQFTKIERVGQTVMYDVYFSSDIDIWGPYRSLIGVGFVCALEDHADFRERYAMKRLMAGSVKRNPAGAKYGFIAAMLFSERVVNGSTERDLTPAEIKQMLARKTQVPCKFFASATMMETYFSNVMYVPVADIFRAIEGAIVAVGER</sequence>
<protein>
    <recommendedName>
        <fullName evidence="4">Lipoprotein</fullName>
    </recommendedName>
</protein>
<dbReference type="RefSeq" id="WP_150729944.1">
    <property type="nucleotide sequence ID" value="NZ_CP077089.1"/>
</dbReference>
<evidence type="ECO:0000313" key="3">
    <source>
        <dbReference type="Proteomes" id="UP000646386"/>
    </source>
</evidence>
<evidence type="ECO:0000313" key="2">
    <source>
        <dbReference type="EMBL" id="QXI04735.1"/>
    </source>
</evidence>
<feature type="chain" id="PRO_5045541437" description="Lipoprotein" evidence="1">
    <location>
        <begin position="21"/>
        <end position="173"/>
    </location>
</feature>
<evidence type="ECO:0000256" key="1">
    <source>
        <dbReference type="SAM" id="SignalP"/>
    </source>
</evidence>
<reference evidence="2 3" key="1">
    <citation type="journal article" date="2020" name="Microorganisms">
        <title>Reliable Identification of Environmental Pseudomonas Isolates Using the rpoD Gene.</title>
        <authorList>
            <consortium name="The Broad Institute Genome Sequencing Platform"/>
            <person name="Girard L."/>
            <person name="Lood C."/>
            <person name="Rokni-Zadeh H."/>
            <person name="van Noort V."/>
            <person name="Lavigne R."/>
            <person name="De Mot R."/>
        </authorList>
    </citation>
    <scope>NUCLEOTIDE SEQUENCE [LARGE SCALE GENOMIC DNA]</scope>
    <source>
        <strain evidence="2 3">ZA 5.3</strain>
    </source>
</reference>
<dbReference type="EMBL" id="CP077089">
    <property type="protein sequence ID" value="QXI04735.1"/>
    <property type="molecule type" value="Genomic_DNA"/>
</dbReference>
<name>A0ABX8PTI1_9PSED</name>
<accession>A0ABX8PTI1</accession>
<dbReference type="PROSITE" id="PS51257">
    <property type="entry name" value="PROKAR_LIPOPROTEIN"/>
    <property type="match status" value="1"/>
</dbReference>
<evidence type="ECO:0008006" key="4">
    <source>
        <dbReference type="Google" id="ProtNLM"/>
    </source>
</evidence>
<gene>
    <name evidence="2" type="ORF">HU718_022215</name>
</gene>
<organism evidence="2 3">
    <name type="scientific">Pseudomonas tensinigenes</name>
    <dbReference type="NCBI Taxonomy" id="2745511"/>
    <lineage>
        <taxon>Bacteria</taxon>
        <taxon>Pseudomonadati</taxon>
        <taxon>Pseudomonadota</taxon>
        <taxon>Gammaproteobacteria</taxon>
        <taxon>Pseudomonadales</taxon>
        <taxon>Pseudomonadaceae</taxon>
        <taxon>Pseudomonas</taxon>
    </lineage>
</organism>
<keyword evidence="3" id="KW-1185">Reference proteome</keyword>
<proteinExistence type="predicted"/>
<reference evidence="2 3" key="2">
    <citation type="journal article" date="2021" name="Microorganisms">
        <title>The Ever-Expanding Pseudomonas Genus: Description of 43 New Species and Partition of the Pseudomonas putida Group.</title>
        <authorList>
            <person name="Girard L."/>
            <person name="Lood C."/>
            <person name="Hofte M."/>
            <person name="Vandamme P."/>
            <person name="Rokni-Zadeh H."/>
            <person name="van Noort V."/>
            <person name="Lavigne R."/>
            <person name="De Mot R."/>
        </authorList>
    </citation>
    <scope>NUCLEOTIDE SEQUENCE [LARGE SCALE GENOMIC DNA]</scope>
    <source>
        <strain evidence="2 3">ZA 5.3</strain>
    </source>
</reference>